<evidence type="ECO:0000256" key="1">
    <source>
        <dbReference type="SAM" id="MobiDB-lite"/>
    </source>
</evidence>
<dbReference type="Proteomes" id="UP000289340">
    <property type="component" value="Chromosome 7"/>
</dbReference>
<proteinExistence type="predicted"/>
<gene>
    <name evidence="2" type="ORF">D0Y65_017285</name>
</gene>
<evidence type="ECO:0000313" key="3">
    <source>
        <dbReference type="Proteomes" id="UP000289340"/>
    </source>
</evidence>
<keyword evidence="3" id="KW-1185">Reference proteome</keyword>
<sequence length="190" mass="20392">METYISAEILQQLSLLNSPYHTLVKSTVLALVKNVWCRSWVQEDLRDTMVNWGVIPTLAMTLLPAAPDLDVQKGCAYTSLIGFLADDDKEHPVFPTNLKLLLPKPTASSSMASQGHGNKLIVSTSPKSDSGGGGGGTGSLPKGQCLCSPTTHEGSFRCRLHRGHTASPANWMKRSKSMPANKPVVSDSTC</sequence>
<feature type="region of interest" description="Disordered" evidence="1">
    <location>
        <begin position="109"/>
        <end position="144"/>
    </location>
</feature>
<name>A0A445JU94_GLYSO</name>
<dbReference type="EMBL" id="QZWG01000007">
    <property type="protein sequence ID" value="RZC02056.1"/>
    <property type="molecule type" value="Genomic_DNA"/>
</dbReference>
<organism evidence="2 3">
    <name type="scientific">Glycine soja</name>
    <name type="common">Wild soybean</name>
    <dbReference type="NCBI Taxonomy" id="3848"/>
    <lineage>
        <taxon>Eukaryota</taxon>
        <taxon>Viridiplantae</taxon>
        <taxon>Streptophyta</taxon>
        <taxon>Embryophyta</taxon>
        <taxon>Tracheophyta</taxon>
        <taxon>Spermatophyta</taxon>
        <taxon>Magnoliopsida</taxon>
        <taxon>eudicotyledons</taxon>
        <taxon>Gunneridae</taxon>
        <taxon>Pentapetalae</taxon>
        <taxon>rosids</taxon>
        <taxon>fabids</taxon>
        <taxon>Fabales</taxon>
        <taxon>Fabaceae</taxon>
        <taxon>Papilionoideae</taxon>
        <taxon>50 kb inversion clade</taxon>
        <taxon>NPAAA clade</taxon>
        <taxon>indigoferoid/millettioid clade</taxon>
        <taxon>Phaseoleae</taxon>
        <taxon>Glycine</taxon>
        <taxon>Glycine subgen. Soja</taxon>
    </lineage>
</organism>
<dbReference type="PANTHER" id="PTHR33132">
    <property type="entry name" value="OSJNBB0118P14.9 PROTEIN"/>
    <property type="match status" value="1"/>
</dbReference>
<reference evidence="2 3" key="1">
    <citation type="submission" date="2018-09" db="EMBL/GenBank/DDBJ databases">
        <title>A high-quality reference genome of wild soybean provides a powerful tool to mine soybean genomes.</title>
        <authorList>
            <person name="Xie M."/>
            <person name="Chung C.Y.L."/>
            <person name="Li M.-W."/>
            <person name="Wong F.-L."/>
            <person name="Chan T.-F."/>
            <person name="Lam H.-M."/>
        </authorList>
    </citation>
    <scope>NUCLEOTIDE SEQUENCE [LARGE SCALE GENOMIC DNA]</scope>
    <source>
        <strain evidence="3">cv. W05</strain>
        <tissue evidence="2">Hypocotyl of etiolated seedlings</tissue>
    </source>
</reference>
<accession>A0A445JU94</accession>
<dbReference type="AlphaFoldDB" id="A0A445JU94"/>
<feature type="region of interest" description="Disordered" evidence="1">
    <location>
        <begin position="167"/>
        <end position="190"/>
    </location>
</feature>
<evidence type="ECO:0000313" key="2">
    <source>
        <dbReference type="EMBL" id="RZC02056.1"/>
    </source>
</evidence>
<dbReference type="PANTHER" id="PTHR33132:SF142">
    <property type="entry name" value="SERINE-RICH PROTEIN-LIKE PROTEIN"/>
    <property type="match status" value="1"/>
</dbReference>
<comment type="caution">
    <text evidence="2">The sequence shown here is derived from an EMBL/GenBank/DDBJ whole genome shotgun (WGS) entry which is preliminary data.</text>
</comment>
<protein>
    <submittedName>
        <fullName evidence="2">Uncharacterized protein</fullName>
    </submittedName>
</protein>